<feature type="domain" description="Flavoprotein" evidence="6">
    <location>
        <begin position="1"/>
        <end position="174"/>
    </location>
</feature>
<dbReference type="OrthoDB" id="9781577at2"/>
<evidence type="ECO:0000313" key="7">
    <source>
        <dbReference type="EMBL" id="AFI05878.1"/>
    </source>
</evidence>
<dbReference type="EC" id="2.5.1.129" evidence="5"/>
<dbReference type="InterPro" id="IPR003382">
    <property type="entry name" value="Flavoprotein"/>
</dbReference>
<dbReference type="Gene3D" id="3.40.50.1950">
    <property type="entry name" value="Flavin prenyltransferase-like"/>
    <property type="match status" value="1"/>
</dbReference>
<dbReference type="Proteomes" id="UP000005013">
    <property type="component" value="Chromosome"/>
</dbReference>
<evidence type="ECO:0000256" key="4">
    <source>
        <dbReference type="ARBA" id="ARBA00022679"/>
    </source>
</evidence>
<dbReference type="GO" id="GO:0106141">
    <property type="term" value="F:flavin prenyltransferase activity"/>
    <property type="evidence" value="ECO:0007669"/>
    <property type="project" value="UniProtKB-EC"/>
</dbReference>
<sequence length="188" mass="20881">MKLVLGISGASGIPLALRFLEKLPKEFEVFVVASKNAHVVALEEMQINLKNTLKDLRPNATFFNEQDIHASISSGSYGVHKMAIIPASMDMVAKIAHGFSGDLISRAASVMLKEKRPLLIAPREMPLSDIMLENLLKLARSNAIISPPMMTYYTQSKTLESMQDFLVGKWFDSLGIENDLYPRWGVLS</sequence>
<comment type="catalytic activity">
    <reaction evidence="5">
        <text>dimethylallyl phosphate + FMNH2 = prenylated FMNH2 + phosphate</text>
        <dbReference type="Rhea" id="RHEA:37743"/>
        <dbReference type="ChEBI" id="CHEBI:43474"/>
        <dbReference type="ChEBI" id="CHEBI:57618"/>
        <dbReference type="ChEBI" id="CHEBI:87467"/>
        <dbReference type="ChEBI" id="CHEBI:88052"/>
        <dbReference type="EC" id="2.5.1.129"/>
    </reaction>
</comment>
<dbReference type="Pfam" id="PF02441">
    <property type="entry name" value="Flavoprotein"/>
    <property type="match status" value="1"/>
</dbReference>
<organism evidence="7 8">
    <name type="scientific">Helicobacter cetorum (strain ATCC BAA-540 / CCUG 52418 / MIT 99-5656)</name>
    <dbReference type="NCBI Taxonomy" id="1163745"/>
    <lineage>
        <taxon>Bacteria</taxon>
        <taxon>Pseudomonadati</taxon>
        <taxon>Campylobacterota</taxon>
        <taxon>Epsilonproteobacteria</taxon>
        <taxon>Campylobacterales</taxon>
        <taxon>Helicobacteraceae</taxon>
        <taxon>Helicobacter</taxon>
    </lineage>
</organism>
<dbReference type="GO" id="GO:0016829">
    <property type="term" value="F:lyase activity"/>
    <property type="evidence" value="ECO:0007669"/>
    <property type="project" value="UniProtKB-KW"/>
</dbReference>
<feature type="binding site" evidence="5">
    <location>
        <position position="34"/>
    </location>
    <ligand>
        <name>FMN</name>
        <dbReference type="ChEBI" id="CHEBI:58210"/>
    </ligand>
</feature>
<dbReference type="PATRIC" id="fig|1163745.3.peg.913"/>
<evidence type="ECO:0000259" key="6">
    <source>
        <dbReference type="Pfam" id="PF02441"/>
    </source>
</evidence>
<reference evidence="7 8" key="1">
    <citation type="journal article" date="2013" name="PLoS ONE">
        <title>Sequence Divergence and Conservation in Genomes ofHelicobacter cetorum Strains from a Dolphin and a Whale.</title>
        <authorList>
            <person name="Kersulyte D."/>
            <person name="Rossi M."/>
            <person name="Berg D.E."/>
        </authorList>
    </citation>
    <scope>NUCLEOTIDE SEQUENCE [LARGE SCALE GENOMIC DNA]</scope>
    <source>
        <strain evidence="7 8">MIT 99-5656</strain>
    </source>
</reference>
<comment type="similarity">
    <text evidence="5">Belongs to the UbiX/PAD1 family.</text>
</comment>
<evidence type="ECO:0000256" key="1">
    <source>
        <dbReference type="ARBA" id="ARBA00022602"/>
    </source>
</evidence>
<dbReference type="NCBIfam" id="NF004685">
    <property type="entry name" value="PRK06029.1"/>
    <property type="match status" value="1"/>
</dbReference>
<protein>
    <recommendedName>
        <fullName evidence="5">Flavin prenyltransferase UbiX</fullName>
        <ecNumber evidence="5">2.5.1.129</ecNumber>
    </recommendedName>
</protein>
<keyword evidence="8" id="KW-1185">Reference proteome</keyword>
<name>I0ESF9_HELCM</name>
<accession>I0ESF9</accession>
<gene>
    <name evidence="5" type="primary">ubiX</name>
    <name evidence="7" type="ordered locus">HCD_04320</name>
</gene>
<feature type="binding site" evidence="5">
    <location>
        <position position="153"/>
    </location>
    <ligand>
        <name>dimethylallyl phosphate</name>
        <dbReference type="ChEBI" id="CHEBI:88052"/>
    </ligand>
</feature>
<dbReference type="InterPro" id="IPR036551">
    <property type="entry name" value="Flavin_trans-like"/>
</dbReference>
<dbReference type="STRING" id="1163745.HCD_04320"/>
<dbReference type="RefSeq" id="WP_014659385.1">
    <property type="nucleotide sequence ID" value="NC_017735.1"/>
</dbReference>
<dbReference type="EMBL" id="CP003481">
    <property type="protein sequence ID" value="AFI05878.1"/>
    <property type="molecule type" value="Genomic_DNA"/>
</dbReference>
<keyword evidence="7" id="KW-0456">Lyase</keyword>
<evidence type="ECO:0000256" key="3">
    <source>
        <dbReference type="ARBA" id="ARBA00022643"/>
    </source>
</evidence>
<dbReference type="InterPro" id="IPR004507">
    <property type="entry name" value="UbiX-like"/>
</dbReference>
<dbReference type="AlphaFoldDB" id="I0ESF9"/>
<keyword evidence="2 5" id="KW-0285">Flavoprotein</keyword>
<feature type="binding site" evidence="5">
    <location>
        <position position="123"/>
    </location>
    <ligand>
        <name>FMN</name>
        <dbReference type="ChEBI" id="CHEBI:58210"/>
    </ligand>
</feature>
<evidence type="ECO:0000313" key="8">
    <source>
        <dbReference type="Proteomes" id="UP000005013"/>
    </source>
</evidence>
<dbReference type="KEGG" id="hcm:HCD_04320"/>
<dbReference type="eggNOG" id="COG0163">
    <property type="taxonomic scope" value="Bacteria"/>
</dbReference>
<keyword evidence="3 5" id="KW-0288">FMN</keyword>
<keyword evidence="4 5" id="KW-0808">Transferase</keyword>
<keyword evidence="1 5" id="KW-0637">Prenyltransferase</keyword>
<feature type="binding site" evidence="5">
    <location>
        <position position="169"/>
    </location>
    <ligand>
        <name>dimethylallyl phosphate</name>
        <dbReference type="ChEBI" id="CHEBI:88052"/>
    </ligand>
</feature>
<feature type="binding site" evidence="5">
    <location>
        <begin position="9"/>
        <end position="11"/>
    </location>
    <ligand>
        <name>FMN</name>
        <dbReference type="ChEBI" id="CHEBI:58210"/>
    </ligand>
</feature>
<evidence type="ECO:0000256" key="5">
    <source>
        <dbReference type="HAMAP-Rule" id="MF_01984"/>
    </source>
</evidence>
<proteinExistence type="inferred from homology"/>
<evidence type="ECO:0000256" key="2">
    <source>
        <dbReference type="ARBA" id="ARBA00022630"/>
    </source>
</evidence>
<comment type="function">
    <text evidence="5">Flavin prenyltransferase that catalyzes the synthesis of the prenylated FMN cofactor (prenyl-FMN) for 4-hydroxy-3-polyprenylbenzoic acid decarboxylase UbiD. The prenyltransferase is metal-independent and links a dimethylallyl moiety from dimethylallyl monophosphate (DMAP) to the flavin N5 and C6 atoms of FMN.</text>
</comment>
<dbReference type="SUPFAM" id="SSF52507">
    <property type="entry name" value="Homo-oligomeric flavin-containing Cys decarboxylases, HFCD"/>
    <property type="match status" value="1"/>
</dbReference>
<dbReference type="HAMAP" id="MF_01984">
    <property type="entry name" value="ubiX_pad"/>
    <property type="match status" value="1"/>
</dbReference>
<dbReference type="HOGENOM" id="CLU_074522_0_1_7"/>
<comment type="caution">
    <text evidence="5">Lacks conserved residue(s) required for the propagation of feature annotation.</text>
</comment>
<dbReference type="NCBIfam" id="TIGR00421">
    <property type="entry name" value="ubiX_pad"/>
    <property type="match status" value="1"/>
</dbReference>